<dbReference type="GO" id="GO:0016787">
    <property type="term" value="F:hydrolase activity"/>
    <property type="evidence" value="ECO:0007669"/>
    <property type="project" value="UniProtKB-KW"/>
</dbReference>
<dbReference type="Proteomes" id="UP000256924">
    <property type="component" value="Unassembled WGS sequence"/>
</dbReference>
<dbReference type="SUPFAM" id="SSF53474">
    <property type="entry name" value="alpha/beta-Hydrolases"/>
    <property type="match status" value="1"/>
</dbReference>
<evidence type="ECO:0000313" key="3">
    <source>
        <dbReference type="EMBL" id="REC43155.1"/>
    </source>
</evidence>
<dbReference type="InterPro" id="IPR050300">
    <property type="entry name" value="GDXG_lipolytic_enzyme"/>
</dbReference>
<dbReference type="InterPro" id="IPR049492">
    <property type="entry name" value="BD-FAE-like_dom"/>
</dbReference>
<evidence type="ECO:0000313" key="4">
    <source>
        <dbReference type="Proteomes" id="UP000256924"/>
    </source>
</evidence>
<proteinExistence type="predicted"/>
<dbReference type="PANTHER" id="PTHR48081">
    <property type="entry name" value="AB HYDROLASE SUPERFAMILY PROTEIN C4A8.06C"/>
    <property type="match status" value="1"/>
</dbReference>
<protein>
    <submittedName>
        <fullName evidence="3">Alpha/beta hydrolase</fullName>
    </submittedName>
</protein>
<reference evidence="3 4" key="1">
    <citation type="journal article" date="2004" name="Emerg. Infect. Dis.">
        <title>Amoebae-resisting bacteria isolated from human nasal swabs by amoebal coculture.</title>
        <authorList>
            <person name="Greub G."/>
            <person name="La Scola B."/>
            <person name="Raoult D."/>
        </authorList>
    </citation>
    <scope>NUCLEOTIDE SEQUENCE [LARGE SCALE GENOMIC DNA]</scope>
    <source>
        <strain evidence="3 4">CCUG 51329</strain>
    </source>
</reference>
<dbReference type="Gene3D" id="3.40.50.1820">
    <property type="entry name" value="alpha/beta hydrolase"/>
    <property type="match status" value="1"/>
</dbReference>
<feature type="domain" description="BD-FAE-like" evidence="2">
    <location>
        <begin position="45"/>
        <end position="257"/>
    </location>
</feature>
<organism evidence="3 4">
    <name type="scientific">Candidatus Chryseobacterium massiliense</name>
    <dbReference type="NCBI Taxonomy" id="204089"/>
    <lineage>
        <taxon>Bacteria</taxon>
        <taxon>Pseudomonadati</taxon>
        <taxon>Bacteroidota</taxon>
        <taxon>Flavobacteriia</taxon>
        <taxon>Flavobacteriales</taxon>
        <taxon>Weeksellaceae</taxon>
        <taxon>Chryseobacterium group</taxon>
        <taxon>Chryseobacterium</taxon>
    </lineage>
</organism>
<accession>A0A3D9APP4</accession>
<keyword evidence="4" id="KW-1185">Reference proteome</keyword>
<dbReference type="Pfam" id="PF20434">
    <property type="entry name" value="BD-FAE"/>
    <property type="match status" value="1"/>
</dbReference>
<dbReference type="PANTHER" id="PTHR48081:SF13">
    <property type="entry name" value="ALPHA_BETA HYDROLASE"/>
    <property type="match status" value="1"/>
</dbReference>
<name>A0A3D9APP4_9FLAO</name>
<dbReference type="RefSeq" id="WP_116099625.1">
    <property type="nucleotide sequence ID" value="NZ_QNVU01000044.1"/>
</dbReference>
<evidence type="ECO:0000256" key="1">
    <source>
        <dbReference type="ARBA" id="ARBA00022801"/>
    </source>
</evidence>
<comment type="caution">
    <text evidence="3">The sequence shown here is derived from an EMBL/GenBank/DDBJ whole genome shotgun (WGS) entry which is preliminary data.</text>
</comment>
<keyword evidence="1 3" id="KW-0378">Hydrolase</keyword>
<evidence type="ECO:0000259" key="2">
    <source>
        <dbReference type="Pfam" id="PF20434"/>
    </source>
</evidence>
<dbReference type="InterPro" id="IPR029058">
    <property type="entry name" value="AB_hydrolase_fold"/>
</dbReference>
<sequence length="312" mass="34130">MSSQNKEEICVEISNGQIDMITGIVYRQIISQRSVKSLQMTVLVPRNDEPKPAILYFPGGGFTSADYNKFYEIRHALAQAGFVVAGAEYRTIPDTFPAPVVDGKAAIRYLKAHAENFGIDPLRIGLLGDSAGGYLVQMLGTTMGETFFEEGEYLDENSDVASVVSMFGISDLTNIGEGYEEKLKAFHRSPASTEALLLHGPAFYNSPGNTIFGDLDKAKFASPVGHIKSGHPPFMIMHGTKDQLVSPVQSIQLFEQLKAKNNDAKLVMVKDAGHGDIFWFQPPVIQKIVDYFKETLGHISSASGSSIMKDNL</sequence>
<dbReference type="AlphaFoldDB" id="A0A3D9APP4"/>
<gene>
    <name evidence="3" type="ORF">DRF68_17075</name>
</gene>
<dbReference type="EMBL" id="QNVU01000044">
    <property type="protein sequence ID" value="REC43155.1"/>
    <property type="molecule type" value="Genomic_DNA"/>
</dbReference>